<dbReference type="Proteomes" id="UP000308652">
    <property type="component" value="Unassembled WGS sequence"/>
</dbReference>
<protein>
    <submittedName>
        <fullName evidence="2">Uncharacterized protein</fullName>
    </submittedName>
</protein>
<reference evidence="2 3" key="1">
    <citation type="journal article" date="2019" name="Nat. Ecol. Evol.">
        <title>Megaphylogeny resolves global patterns of mushroom evolution.</title>
        <authorList>
            <person name="Varga T."/>
            <person name="Krizsan K."/>
            <person name="Foldi C."/>
            <person name="Dima B."/>
            <person name="Sanchez-Garcia M."/>
            <person name="Sanchez-Ramirez S."/>
            <person name="Szollosi G.J."/>
            <person name="Szarkandi J.G."/>
            <person name="Papp V."/>
            <person name="Albert L."/>
            <person name="Andreopoulos W."/>
            <person name="Angelini C."/>
            <person name="Antonin V."/>
            <person name="Barry K.W."/>
            <person name="Bougher N.L."/>
            <person name="Buchanan P."/>
            <person name="Buyck B."/>
            <person name="Bense V."/>
            <person name="Catcheside P."/>
            <person name="Chovatia M."/>
            <person name="Cooper J."/>
            <person name="Damon W."/>
            <person name="Desjardin D."/>
            <person name="Finy P."/>
            <person name="Geml J."/>
            <person name="Haridas S."/>
            <person name="Hughes K."/>
            <person name="Justo A."/>
            <person name="Karasinski D."/>
            <person name="Kautmanova I."/>
            <person name="Kiss B."/>
            <person name="Kocsube S."/>
            <person name="Kotiranta H."/>
            <person name="LaButti K.M."/>
            <person name="Lechner B.E."/>
            <person name="Liimatainen K."/>
            <person name="Lipzen A."/>
            <person name="Lukacs Z."/>
            <person name="Mihaltcheva S."/>
            <person name="Morgado L.N."/>
            <person name="Niskanen T."/>
            <person name="Noordeloos M.E."/>
            <person name="Ohm R.A."/>
            <person name="Ortiz-Santana B."/>
            <person name="Ovrebo C."/>
            <person name="Racz N."/>
            <person name="Riley R."/>
            <person name="Savchenko A."/>
            <person name="Shiryaev A."/>
            <person name="Soop K."/>
            <person name="Spirin V."/>
            <person name="Szebenyi C."/>
            <person name="Tomsovsky M."/>
            <person name="Tulloss R.E."/>
            <person name="Uehling J."/>
            <person name="Grigoriev I.V."/>
            <person name="Vagvolgyi C."/>
            <person name="Papp T."/>
            <person name="Martin F.M."/>
            <person name="Miettinen O."/>
            <person name="Hibbett D.S."/>
            <person name="Nagy L.G."/>
        </authorList>
    </citation>
    <scope>NUCLEOTIDE SEQUENCE [LARGE SCALE GENOMIC DNA]</scope>
    <source>
        <strain evidence="2 3">CBS 166.37</strain>
    </source>
</reference>
<evidence type="ECO:0000313" key="2">
    <source>
        <dbReference type="EMBL" id="TFK34246.1"/>
    </source>
</evidence>
<evidence type="ECO:0000313" key="3">
    <source>
        <dbReference type="Proteomes" id="UP000308652"/>
    </source>
</evidence>
<feature type="transmembrane region" description="Helical" evidence="1">
    <location>
        <begin position="343"/>
        <end position="366"/>
    </location>
</feature>
<proteinExistence type="predicted"/>
<accession>A0A5C3LQH9</accession>
<keyword evidence="3" id="KW-1185">Reference proteome</keyword>
<feature type="transmembrane region" description="Helical" evidence="1">
    <location>
        <begin position="258"/>
        <end position="280"/>
    </location>
</feature>
<dbReference type="AlphaFoldDB" id="A0A5C3LQH9"/>
<keyword evidence="1" id="KW-1133">Transmembrane helix</keyword>
<evidence type="ECO:0000256" key="1">
    <source>
        <dbReference type="SAM" id="Phobius"/>
    </source>
</evidence>
<sequence length="434" mass="47646">MLSATQHQSLEDAALRFWDENTFGDDLESEDATVSPVPSILVIRGASWLPEFKGLVDLTNTRLLAQYIDGTEAQAGGDTMPNPKPKSSKPDTPKNGPYLLAICLVVETPPAVPSSTRGLKVTEMSAPTTLDLRPVTSATFAHYIAFCFITTFQLIQAFRIIIRNNNEVYPRRILFVSLILVVTLSLLTSYIVGAIIVSVDYNRRPPSVPLTNGAYATFAAADELAPVIVVLALLVLIDARPRPAASPRRFTTDGLKSTIEIILLVLMASSIVIGITVGASMSFSDIWQKLSTIYVRFAQTYVICYCLLALDVWISSISIWRTMIHIQASASFRKRVGIVIKPVILRIGPVLSLNALMRAFVFAFEYAPDMPLSYDPEVFLLVKTVLQGVMYITLIHWCLQLGGICESQQAYFADPANTVPLVRIGGSETSPKEV</sequence>
<organism evidence="2 3">
    <name type="scientific">Crucibulum laeve</name>
    <dbReference type="NCBI Taxonomy" id="68775"/>
    <lineage>
        <taxon>Eukaryota</taxon>
        <taxon>Fungi</taxon>
        <taxon>Dikarya</taxon>
        <taxon>Basidiomycota</taxon>
        <taxon>Agaricomycotina</taxon>
        <taxon>Agaricomycetes</taxon>
        <taxon>Agaricomycetidae</taxon>
        <taxon>Agaricales</taxon>
        <taxon>Agaricineae</taxon>
        <taxon>Nidulariaceae</taxon>
        <taxon>Crucibulum</taxon>
    </lineage>
</organism>
<gene>
    <name evidence="2" type="ORF">BDQ12DRAFT_727029</name>
</gene>
<feature type="transmembrane region" description="Helical" evidence="1">
    <location>
        <begin position="378"/>
        <end position="399"/>
    </location>
</feature>
<name>A0A5C3LQH9_9AGAR</name>
<feature type="transmembrane region" description="Helical" evidence="1">
    <location>
        <begin position="216"/>
        <end position="237"/>
    </location>
</feature>
<feature type="transmembrane region" description="Helical" evidence="1">
    <location>
        <begin position="140"/>
        <end position="161"/>
    </location>
</feature>
<feature type="transmembrane region" description="Helical" evidence="1">
    <location>
        <begin position="300"/>
        <end position="322"/>
    </location>
</feature>
<keyword evidence="1" id="KW-0812">Transmembrane</keyword>
<feature type="transmembrane region" description="Helical" evidence="1">
    <location>
        <begin position="173"/>
        <end position="196"/>
    </location>
</feature>
<dbReference type="EMBL" id="ML213634">
    <property type="protein sequence ID" value="TFK34246.1"/>
    <property type="molecule type" value="Genomic_DNA"/>
</dbReference>
<keyword evidence="1" id="KW-0472">Membrane</keyword>
<dbReference type="OrthoDB" id="2952556at2759"/>